<sequence>MNKPQLFGVFTLLSLLFLLLALGAYRLYSQYQQTHFNCEAMLLVHKDDAELALMVNFIFQGNNGIVSLKGTLKEGDKTTSVSRRNYFDFSQIKTVYHLKSISAVTTPADNSDSKALARYLPLFYLEPGLKFDFTAYPTSKEGYVFSTGQVPSFYCARK</sequence>
<gene>
    <name evidence="1" type="ORF">G9399_21970</name>
</gene>
<reference evidence="2" key="1">
    <citation type="submission" date="2020-03" db="EMBL/GenBank/DDBJ databases">
        <title>Genome sequences of seven Enterobacteriaceae strains isolated from Canadian wastewater treatment facilities.</title>
        <authorList>
            <person name="Huang H."/>
            <person name="Chmara J.T."/>
            <person name="Duceppe M.-O."/>
        </authorList>
    </citation>
    <scope>NUCLEOTIDE SEQUENCE [LARGE SCALE GENOMIC DNA]</scope>
    <source>
        <strain evidence="2">Biosolid 3</strain>
    </source>
</reference>
<protein>
    <submittedName>
        <fullName evidence="1">Uncharacterized protein</fullName>
    </submittedName>
</protein>
<dbReference type="Proteomes" id="UP000503464">
    <property type="component" value="Chromosome"/>
</dbReference>
<evidence type="ECO:0000313" key="1">
    <source>
        <dbReference type="EMBL" id="QKJ60465.1"/>
    </source>
</evidence>
<dbReference type="RefSeq" id="WP_173409813.1">
    <property type="nucleotide sequence ID" value="NZ_CP054160.3"/>
</dbReference>
<evidence type="ECO:0000313" key="2">
    <source>
        <dbReference type="Proteomes" id="UP000503464"/>
    </source>
</evidence>
<proteinExistence type="predicted"/>
<name>A0AAE7JUT1_SERFO</name>
<dbReference type="EMBL" id="CP054160">
    <property type="protein sequence ID" value="QKJ60465.1"/>
    <property type="molecule type" value="Genomic_DNA"/>
</dbReference>
<accession>A0AAE7JUT1</accession>
<dbReference type="AlphaFoldDB" id="A0AAE7JUT1"/>
<organism evidence="1 2">
    <name type="scientific">Serratia fonticola</name>
    <dbReference type="NCBI Taxonomy" id="47917"/>
    <lineage>
        <taxon>Bacteria</taxon>
        <taxon>Pseudomonadati</taxon>
        <taxon>Pseudomonadota</taxon>
        <taxon>Gammaproteobacteria</taxon>
        <taxon>Enterobacterales</taxon>
        <taxon>Yersiniaceae</taxon>
        <taxon>Serratia</taxon>
    </lineage>
</organism>